<comment type="caution">
    <text evidence="6">The sequence shown here is derived from an EMBL/GenBank/DDBJ whole genome shotgun (WGS) entry which is preliminary data.</text>
</comment>
<keyword evidence="7" id="KW-1185">Reference proteome</keyword>
<dbReference type="InterPro" id="IPR050987">
    <property type="entry name" value="AtrR-like"/>
</dbReference>
<sequence length="399" mass="44200">MPSSMLLSTSDTLDFWSDTAAQQIELGQHGPPATAIDLQPKTKCVGDKKCSIPAAEAGFFLLQEYLVDFNAAVPLFDRVTISTCFEDCYNGRAEGSVVSWIVMKLVLAIAHRLRAMSPLGVRQDTESADIYLAESLSDLSDLIMLPPSLILCQCYIAFAVVISTSSNPKPAATFISMALRVTQDLRINDPSPITNISPRERLQRQRVFWIAFLMDADRGLKAGRAPSMSPELITIDLPASEDPDGAGEICAIGGEFQMNIFRLRAELSLIMAELMELLQTPEASRNPRFNGDLMWQTLALRLDTWREQWPGKLTVNQLQKLLHRSDLVHIIAVEAGVFSTLYLLLTPLQPDTDSKRRAFSPEGLKEQLARPQSQQLYHDAKRLASLLSSVPAGDVAINW</sequence>
<dbReference type="GO" id="GO:0003677">
    <property type="term" value="F:DNA binding"/>
    <property type="evidence" value="ECO:0007669"/>
    <property type="project" value="UniProtKB-KW"/>
</dbReference>
<dbReference type="Pfam" id="PF04082">
    <property type="entry name" value="Fungal_trans"/>
    <property type="match status" value="1"/>
</dbReference>
<dbReference type="GO" id="GO:0008270">
    <property type="term" value="F:zinc ion binding"/>
    <property type="evidence" value="ECO:0007669"/>
    <property type="project" value="InterPro"/>
</dbReference>
<dbReference type="GeneID" id="25275410"/>
<dbReference type="Proteomes" id="UP000027920">
    <property type="component" value="Unassembled WGS sequence"/>
</dbReference>
<evidence type="ECO:0000256" key="3">
    <source>
        <dbReference type="ARBA" id="ARBA00023125"/>
    </source>
</evidence>
<comment type="subcellular location">
    <subcellularLocation>
        <location evidence="1">Nucleus</location>
    </subcellularLocation>
</comment>
<dbReference type="HOGENOM" id="CLU_690838_0_0_1"/>
<dbReference type="RefSeq" id="XP_013265076.1">
    <property type="nucleotide sequence ID" value="XM_013409622.1"/>
</dbReference>
<evidence type="ECO:0000313" key="7">
    <source>
        <dbReference type="Proteomes" id="UP000027920"/>
    </source>
</evidence>
<evidence type="ECO:0000259" key="5">
    <source>
        <dbReference type="SMART" id="SM00906"/>
    </source>
</evidence>
<organism evidence="6 7">
    <name type="scientific">Exophiala aquamarina CBS 119918</name>
    <dbReference type="NCBI Taxonomy" id="1182545"/>
    <lineage>
        <taxon>Eukaryota</taxon>
        <taxon>Fungi</taxon>
        <taxon>Dikarya</taxon>
        <taxon>Ascomycota</taxon>
        <taxon>Pezizomycotina</taxon>
        <taxon>Eurotiomycetes</taxon>
        <taxon>Chaetothyriomycetidae</taxon>
        <taxon>Chaetothyriales</taxon>
        <taxon>Herpotrichiellaceae</taxon>
        <taxon>Exophiala</taxon>
    </lineage>
</organism>
<keyword evidence="2" id="KW-0479">Metal-binding</keyword>
<feature type="domain" description="Xylanolytic transcriptional activator regulatory" evidence="5">
    <location>
        <begin position="171"/>
        <end position="244"/>
    </location>
</feature>
<evidence type="ECO:0000256" key="2">
    <source>
        <dbReference type="ARBA" id="ARBA00022723"/>
    </source>
</evidence>
<keyword evidence="3" id="KW-0238">DNA-binding</keyword>
<evidence type="ECO:0000313" key="6">
    <source>
        <dbReference type="EMBL" id="KEF62486.1"/>
    </source>
</evidence>
<dbReference type="AlphaFoldDB" id="A0A072PRI5"/>
<protein>
    <recommendedName>
        <fullName evidence="5">Xylanolytic transcriptional activator regulatory domain-containing protein</fullName>
    </recommendedName>
</protein>
<dbReference type="EMBL" id="AMGV01000001">
    <property type="protein sequence ID" value="KEF62486.1"/>
    <property type="molecule type" value="Genomic_DNA"/>
</dbReference>
<dbReference type="CDD" id="cd12148">
    <property type="entry name" value="fungal_TF_MHR"/>
    <property type="match status" value="1"/>
</dbReference>
<dbReference type="PANTHER" id="PTHR46910:SF3">
    <property type="entry name" value="HALOTOLERANCE PROTEIN 9-RELATED"/>
    <property type="match status" value="1"/>
</dbReference>
<gene>
    <name evidence="6" type="ORF">A1O9_00459</name>
</gene>
<reference evidence="6 7" key="1">
    <citation type="submission" date="2013-03" db="EMBL/GenBank/DDBJ databases">
        <title>The Genome Sequence of Exophiala aquamarina CBS 119918.</title>
        <authorList>
            <consortium name="The Broad Institute Genomics Platform"/>
            <person name="Cuomo C."/>
            <person name="de Hoog S."/>
            <person name="Gorbushina A."/>
            <person name="Walker B."/>
            <person name="Young S.K."/>
            <person name="Zeng Q."/>
            <person name="Gargeya S."/>
            <person name="Fitzgerald M."/>
            <person name="Haas B."/>
            <person name="Abouelleil A."/>
            <person name="Allen A.W."/>
            <person name="Alvarado L."/>
            <person name="Arachchi H.M."/>
            <person name="Berlin A.M."/>
            <person name="Chapman S.B."/>
            <person name="Gainer-Dewar J."/>
            <person name="Goldberg J."/>
            <person name="Griggs A."/>
            <person name="Gujja S."/>
            <person name="Hansen M."/>
            <person name="Howarth C."/>
            <person name="Imamovic A."/>
            <person name="Ireland A."/>
            <person name="Larimer J."/>
            <person name="McCowan C."/>
            <person name="Murphy C."/>
            <person name="Pearson M."/>
            <person name="Poon T.W."/>
            <person name="Priest M."/>
            <person name="Roberts A."/>
            <person name="Saif S."/>
            <person name="Shea T."/>
            <person name="Sisk P."/>
            <person name="Sykes S."/>
            <person name="Wortman J."/>
            <person name="Nusbaum C."/>
            <person name="Birren B."/>
        </authorList>
    </citation>
    <scope>NUCLEOTIDE SEQUENCE [LARGE SCALE GENOMIC DNA]</scope>
    <source>
        <strain evidence="6 7">CBS 119918</strain>
    </source>
</reference>
<proteinExistence type="predicted"/>
<dbReference type="GO" id="GO:0005634">
    <property type="term" value="C:nucleus"/>
    <property type="evidence" value="ECO:0007669"/>
    <property type="project" value="UniProtKB-SubCell"/>
</dbReference>
<dbReference type="InterPro" id="IPR007219">
    <property type="entry name" value="XnlR_reg_dom"/>
</dbReference>
<dbReference type="VEuPathDB" id="FungiDB:A1O9_00459"/>
<dbReference type="OrthoDB" id="4116913at2759"/>
<accession>A0A072PRI5</accession>
<keyword evidence="4" id="KW-0539">Nucleus</keyword>
<dbReference type="GO" id="GO:0003700">
    <property type="term" value="F:DNA-binding transcription factor activity"/>
    <property type="evidence" value="ECO:0007669"/>
    <property type="project" value="InterPro"/>
</dbReference>
<dbReference type="PANTHER" id="PTHR46910">
    <property type="entry name" value="TRANSCRIPTION FACTOR PDR1"/>
    <property type="match status" value="1"/>
</dbReference>
<dbReference type="SMART" id="SM00906">
    <property type="entry name" value="Fungal_trans"/>
    <property type="match status" value="1"/>
</dbReference>
<evidence type="ECO:0000256" key="1">
    <source>
        <dbReference type="ARBA" id="ARBA00004123"/>
    </source>
</evidence>
<name>A0A072PRI5_9EURO</name>
<dbReference type="GO" id="GO:0006351">
    <property type="term" value="P:DNA-templated transcription"/>
    <property type="evidence" value="ECO:0007669"/>
    <property type="project" value="InterPro"/>
</dbReference>
<evidence type="ECO:0000256" key="4">
    <source>
        <dbReference type="ARBA" id="ARBA00023242"/>
    </source>
</evidence>